<evidence type="ECO:0000313" key="2">
    <source>
        <dbReference type="Proteomes" id="UP000828390"/>
    </source>
</evidence>
<reference evidence="1" key="2">
    <citation type="submission" date="2020-11" db="EMBL/GenBank/DDBJ databases">
        <authorList>
            <person name="McCartney M.A."/>
            <person name="Auch B."/>
            <person name="Kono T."/>
            <person name="Mallez S."/>
            <person name="Becker A."/>
            <person name="Gohl D.M."/>
            <person name="Silverstein K.A.T."/>
            <person name="Koren S."/>
            <person name="Bechman K.B."/>
            <person name="Herman A."/>
            <person name="Abrahante J.E."/>
            <person name="Garbe J."/>
        </authorList>
    </citation>
    <scope>NUCLEOTIDE SEQUENCE</scope>
    <source>
        <strain evidence="1">Duluth1</strain>
        <tissue evidence="1">Whole animal</tissue>
    </source>
</reference>
<gene>
    <name evidence="1" type="ORF">DPMN_074779</name>
</gene>
<dbReference type="AlphaFoldDB" id="A0A9D3YFL9"/>
<keyword evidence="2" id="KW-1185">Reference proteome</keyword>
<protein>
    <submittedName>
        <fullName evidence="1">Uncharacterized protein</fullName>
    </submittedName>
</protein>
<proteinExistence type="predicted"/>
<dbReference type="EMBL" id="JAIWYP010000015">
    <property type="protein sequence ID" value="KAH3699817.1"/>
    <property type="molecule type" value="Genomic_DNA"/>
</dbReference>
<dbReference type="Proteomes" id="UP000828390">
    <property type="component" value="Unassembled WGS sequence"/>
</dbReference>
<comment type="caution">
    <text evidence="1">The sequence shown here is derived from an EMBL/GenBank/DDBJ whole genome shotgun (WGS) entry which is preliminary data.</text>
</comment>
<organism evidence="1 2">
    <name type="scientific">Dreissena polymorpha</name>
    <name type="common">Zebra mussel</name>
    <name type="synonym">Mytilus polymorpha</name>
    <dbReference type="NCBI Taxonomy" id="45954"/>
    <lineage>
        <taxon>Eukaryota</taxon>
        <taxon>Metazoa</taxon>
        <taxon>Spiralia</taxon>
        <taxon>Lophotrochozoa</taxon>
        <taxon>Mollusca</taxon>
        <taxon>Bivalvia</taxon>
        <taxon>Autobranchia</taxon>
        <taxon>Heteroconchia</taxon>
        <taxon>Euheterodonta</taxon>
        <taxon>Imparidentia</taxon>
        <taxon>Neoheterodontei</taxon>
        <taxon>Myida</taxon>
        <taxon>Dreissenoidea</taxon>
        <taxon>Dreissenidae</taxon>
        <taxon>Dreissena</taxon>
    </lineage>
</organism>
<reference evidence="1" key="1">
    <citation type="journal article" date="2019" name="bioRxiv">
        <title>The Genome of the Zebra Mussel, Dreissena polymorpha: A Resource for Invasive Species Research.</title>
        <authorList>
            <person name="McCartney M.A."/>
            <person name="Auch B."/>
            <person name="Kono T."/>
            <person name="Mallez S."/>
            <person name="Zhang Y."/>
            <person name="Obille A."/>
            <person name="Becker A."/>
            <person name="Abrahante J.E."/>
            <person name="Garbe J."/>
            <person name="Badalamenti J.P."/>
            <person name="Herman A."/>
            <person name="Mangelson H."/>
            <person name="Liachko I."/>
            <person name="Sullivan S."/>
            <person name="Sone E.D."/>
            <person name="Koren S."/>
            <person name="Silverstein K.A.T."/>
            <person name="Beckman K.B."/>
            <person name="Gohl D.M."/>
        </authorList>
    </citation>
    <scope>NUCLEOTIDE SEQUENCE</scope>
    <source>
        <strain evidence="1">Duluth1</strain>
        <tissue evidence="1">Whole animal</tissue>
    </source>
</reference>
<name>A0A9D3YFL9_DREPO</name>
<evidence type="ECO:0000313" key="1">
    <source>
        <dbReference type="EMBL" id="KAH3699817.1"/>
    </source>
</evidence>
<sequence length="59" mass="6659">MYLEYVGYLGECKLQWDGILHMISGDAAPSCAVVSDWVLWHRVQVTQYPTLTVHYAAAT</sequence>
<accession>A0A9D3YFL9</accession>